<organism evidence="2 3">
    <name type="scientific">Ciona intestinalis</name>
    <name type="common">Transparent sea squirt</name>
    <name type="synonym">Ascidia intestinalis</name>
    <dbReference type="NCBI Taxonomy" id="7719"/>
    <lineage>
        <taxon>Eukaryota</taxon>
        <taxon>Metazoa</taxon>
        <taxon>Chordata</taxon>
        <taxon>Tunicata</taxon>
        <taxon>Ascidiacea</taxon>
        <taxon>Phlebobranchia</taxon>
        <taxon>Cionidae</taxon>
        <taxon>Ciona</taxon>
    </lineage>
</organism>
<sequence>MNFSVKEHSCKDGEKSFQIKQGEKCKLTIQAKQGSTNAESSWGGSVSVYTGAFVMLLHVIFHSSVGHLARLTVGVCFVVEFFFLVSFLNKYLSFTLTVNIYKILFVRKILITCGLFLLTIISAKLVQITLNIVTFDEFLLMILPSLYLASHVLPLWIDKSEDSYLHKLPNVMLVALLAVYW</sequence>
<dbReference type="OMA" id="CTGAFAM"/>
<dbReference type="RefSeq" id="XP_002129044.1">
    <property type="nucleotide sequence ID" value="XM_002129008.4"/>
</dbReference>
<feature type="transmembrane region" description="Helical" evidence="1">
    <location>
        <begin position="42"/>
        <end position="61"/>
    </location>
</feature>
<gene>
    <name evidence="2" type="primary">LOC100185873</name>
</gene>
<dbReference type="KEGG" id="cin:100185873"/>
<dbReference type="InParanoid" id="F7B2U2"/>
<feature type="transmembrane region" description="Helical" evidence="1">
    <location>
        <begin position="109"/>
        <end position="126"/>
    </location>
</feature>
<reference evidence="3" key="1">
    <citation type="journal article" date="2002" name="Science">
        <title>The draft genome of Ciona intestinalis: insights into chordate and vertebrate origins.</title>
        <authorList>
            <person name="Dehal P."/>
            <person name="Satou Y."/>
            <person name="Campbell R.K."/>
            <person name="Chapman J."/>
            <person name="Degnan B."/>
            <person name="De Tomaso A."/>
            <person name="Davidson B."/>
            <person name="Di Gregorio A."/>
            <person name="Gelpke M."/>
            <person name="Goodstein D.M."/>
            <person name="Harafuji N."/>
            <person name="Hastings K.E."/>
            <person name="Ho I."/>
            <person name="Hotta K."/>
            <person name="Huang W."/>
            <person name="Kawashima T."/>
            <person name="Lemaire P."/>
            <person name="Martinez D."/>
            <person name="Meinertzhagen I.A."/>
            <person name="Necula S."/>
            <person name="Nonaka M."/>
            <person name="Putnam N."/>
            <person name="Rash S."/>
            <person name="Saiga H."/>
            <person name="Satake M."/>
            <person name="Terry A."/>
            <person name="Yamada L."/>
            <person name="Wang H.G."/>
            <person name="Awazu S."/>
            <person name="Azumi K."/>
            <person name="Boore J."/>
            <person name="Branno M."/>
            <person name="Chin-Bow S."/>
            <person name="DeSantis R."/>
            <person name="Doyle S."/>
            <person name="Francino P."/>
            <person name="Keys D.N."/>
            <person name="Haga S."/>
            <person name="Hayashi H."/>
            <person name="Hino K."/>
            <person name="Imai K.S."/>
            <person name="Inaba K."/>
            <person name="Kano S."/>
            <person name="Kobayashi K."/>
            <person name="Kobayashi M."/>
            <person name="Lee B.I."/>
            <person name="Makabe K.W."/>
            <person name="Manohar C."/>
            <person name="Matassi G."/>
            <person name="Medina M."/>
            <person name="Mochizuki Y."/>
            <person name="Mount S."/>
            <person name="Morishita T."/>
            <person name="Miura S."/>
            <person name="Nakayama A."/>
            <person name="Nishizaka S."/>
            <person name="Nomoto H."/>
            <person name="Ohta F."/>
            <person name="Oishi K."/>
            <person name="Rigoutsos I."/>
            <person name="Sano M."/>
            <person name="Sasaki A."/>
            <person name="Sasakura Y."/>
            <person name="Shoguchi E."/>
            <person name="Shin-i T."/>
            <person name="Spagnuolo A."/>
            <person name="Stainier D."/>
            <person name="Suzuki M.M."/>
            <person name="Tassy O."/>
            <person name="Takatori N."/>
            <person name="Tokuoka M."/>
            <person name="Yagi K."/>
            <person name="Yoshizaki F."/>
            <person name="Wada S."/>
            <person name="Zhang C."/>
            <person name="Hyatt P.D."/>
            <person name="Larimer F."/>
            <person name="Detter C."/>
            <person name="Doggett N."/>
            <person name="Glavina T."/>
            <person name="Hawkins T."/>
            <person name="Richardson P."/>
            <person name="Lucas S."/>
            <person name="Kohara Y."/>
            <person name="Levine M."/>
            <person name="Satoh N."/>
            <person name="Rokhsar D.S."/>
        </authorList>
    </citation>
    <scope>NUCLEOTIDE SEQUENCE [LARGE SCALE GENOMIC DNA]</scope>
</reference>
<dbReference type="STRING" id="7719.ENSCINP00000005338"/>
<dbReference type="GeneID" id="100185873"/>
<keyword evidence="3" id="KW-1185">Reference proteome</keyword>
<proteinExistence type="predicted"/>
<accession>A0A1W2WCW8</accession>
<feature type="transmembrane region" description="Helical" evidence="1">
    <location>
        <begin position="68"/>
        <end position="89"/>
    </location>
</feature>
<keyword evidence="1" id="KW-0472">Membrane</keyword>
<reference evidence="2" key="3">
    <citation type="submission" date="2025-09" db="UniProtKB">
        <authorList>
            <consortium name="Ensembl"/>
        </authorList>
    </citation>
    <scope>IDENTIFICATION</scope>
</reference>
<accession>F7B2U2</accession>
<evidence type="ECO:0000256" key="1">
    <source>
        <dbReference type="SAM" id="Phobius"/>
    </source>
</evidence>
<evidence type="ECO:0000313" key="2">
    <source>
        <dbReference type="Ensembl" id="ENSCINP00000005338.3"/>
    </source>
</evidence>
<evidence type="ECO:0000313" key="3">
    <source>
        <dbReference type="Proteomes" id="UP000008144"/>
    </source>
</evidence>
<keyword evidence="1" id="KW-0812">Transmembrane</keyword>
<reference evidence="2" key="2">
    <citation type="submission" date="2025-08" db="UniProtKB">
        <authorList>
            <consortium name="Ensembl"/>
        </authorList>
    </citation>
    <scope>IDENTIFICATION</scope>
</reference>
<dbReference type="GeneTree" id="ENSGT00390000016312"/>
<dbReference type="AlphaFoldDB" id="F7B2U2"/>
<keyword evidence="1" id="KW-1133">Transmembrane helix</keyword>
<protein>
    <submittedName>
        <fullName evidence="2">Centromere protein S-like</fullName>
    </submittedName>
</protein>
<dbReference type="Proteomes" id="UP000008144">
    <property type="component" value="Unassembled WGS sequence"/>
</dbReference>
<dbReference type="HOGENOM" id="CLU_1488527_0_0_1"/>
<dbReference type="Ensembl" id="ENSCINT00000005338.3">
    <property type="protein sequence ID" value="ENSCINP00000005338.3"/>
    <property type="gene ID" value="ENSCING00000002626.3"/>
</dbReference>
<name>F7B2U2_CIOIN</name>
<feature type="transmembrane region" description="Helical" evidence="1">
    <location>
        <begin position="138"/>
        <end position="157"/>
    </location>
</feature>